<accession>A0A2N0NK03</accession>
<dbReference type="VEuPathDB" id="FungiDB:RhiirA1_447023"/>
<comment type="caution">
    <text evidence="1">The sequence shown here is derived from an EMBL/GenBank/DDBJ whole genome shotgun (WGS) entry which is preliminary data.</text>
</comment>
<reference evidence="1 2" key="1">
    <citation type="submission" date="2016-04" db="EMBL/GenBank/DDBJ databases">
        <title>Genome analyses suggest a sexual origin of heterokaryosis in a supposedly ancient asexual fungus.</title>
        <authorList>
            <person name="Ropars J."/>
            <person name="Sedzielewska K."/>
            <person name="Noel J."/>
            <person name="Charron P."/>
            <person name="Farinelli L."/>
            <person name="Marton T."/>
            <person name="Kruger M."/>
            <person name="Pelin A."/>
            <person name="Brachmann A."/>
            <person name="Corradi N."/>
        </authorList>
    </citation>
    <scope>NUCLEOTIDE SEQUENCE [LARGE SCALE GENOMIC DNA]</scope>
    <source>
        <strain evidence="1 2">A5</strain>
    </source>
</reference>
<evidence type="ECO:0000313" key="2">
    <source>
        <dbReference type="Proteomes" id="UP000232722"/>
    </source>
</evidence>
<dbReference type="VEuPathDB" id="FungiDB:RhiirFUN_014803"/>
<dbReference type="AlphaFoldDB" id="A0A2N0NK03"/>
<dbReference type="VEuPathDB" id="FungiDB:FUN_015799"/>
<proteinExistence type="predicted"/>
<evidence type="ECO:0000313" key="1">
    <source>
        <dbReference type="EMBL" id="PKB94907.1"/>
    </source>
</evidence>
<dbReference type="EMBL" id="LLXJ01005390">
    <property type="protein sequence ID" value="PKB94907.1"/>
    <property type="molecule type" value="Genomic_DNA"/>
</dbReference>
<organism evidence="1 2">
    <name type="scientific">Rhizophagus irregularis</name>
    <dbReference type="NCBI Taxonomy" id="588596"/>
    <lineage>
        <taxon>Eukaryota</taxon>
        <taxon>Fungi</taxon>
        <taxon>Fungi incertae sedis</taxon>
        <taxon>Mucoromycota</taxon>
        <taxon>Glomeromycotina</taxon>
        <taxon>Glomeromycetes</taxon>
        <taxon>Glomerales</taxon>
        <taxon>Glomeraceae</taxon>
        <taxon>Rhizophagus</taxon>
    </lineage>
</organism>
<reference evidence="1 2" key="2">
    <citation type="submission" date="2017-09" db="EMBL/GenBank/DDBJ databases">
        <title>Extensive intraspecific genome diversity in a model arbuscular mycorrhizal fungus.</title>
        <authorList>
            <person name="Chen E.C."/>
            <person name="Morin E."/>
            <person name="Beaudet D."/>
            <person name="Noel J."/>
            <person name="Ndikumana S."/>
            <person name="Charron P."/>
            <person name="St-Onge C."/>
            <person name="Giorgi J."/>
            <person name="Grigoriev I.V."/>
            <person name="Roux C."/>
            <person name="Martin F.M."/>
            <person name="Corradi N."/>
        </authorList>
    </citation>
    <scope>NUCLEOTIDE SEQUENCE [LARGE SCALE GENOMIC DNA]</scope>
    <source>
        <strain evidence="1 2">A5</strain>
    </source>
</reference>
<sequence length="412" mass="47101">MSKINPIILSDIETISDDETISEDEYSEKDEQNFNENEEPIAFFTKYLSVPEVIHSALPIEYPKTSPQGVATIFNITGWANPMACFNDIQYSNNGTGGSTTIQNCPYLGVSVKKDVRKCQGIKHCSFADPNFINEQHNEVDMESETFIKLNQHKYNNNKKVKTYIFYLAAKSTTCKYKVNNQFCNDQAKLRKIIINGGEEFFIGCDKWIRGEKWHRYIKVQEEIDLELLRDLFQGRDFPHVKDNQVVQGTIVERTCNVQFIKFIPYDLAACPYIALVCIGTHNHPPPPPECTPVGIRDELQTMIQNIITSDDSVTPRSIIAKNNSINATFDKDTLSEVHASLNNVDKLRTLVAKCYKNMHPYGQGNLGVMHSVQCKKFDMHNYVRRIEQFEDGQTLILCMLDFQAKALQNLK</sequence>
<gene>
    <name evidence="1" type="ORF">RhiirA5_386365</name>
</gene>
<name>A0A2N0NK03_9GLOM</name>
<protein>
    <submittedName>
        <fullName evidence="1">Uncharacterized protein</fullName>
    </submittedName>
</protein>
<dbReference type="Proteomes" id="UP000232722">
    <property type="component" value="Unassembled WGS sequence"/>
</dbReference>